<dbReference type="PROSITE" id="PS01136">
    <property type="entry name" value="UPF0034"/>
    <property type="match status" value="1"/>
</dbReference>
<dbReference type="Gene3D" id="3.20.20.70">
    <property type="entry name" value="Aldolase class I"/>
    <property type="match status" value="1"/>
</dbReference>
<dbReference type="GO" id="GO:0000049">
    <property type="term" value="F:tRNA binding"/>
    <property type="evidence" value="ECO:0007669"/>
    <property type="project" value="UniProtKB-UniRule"/>
</dbReference>
<keyword evidence="12" id="KW-0547">Nucleotide-binding</keyword>
<comment type="similarity">
    <text evidence="9">Belongs to the Dus family. DusA subfamily.</text>
</comment>
<keyword evidence="3 9" id="KW-0285">Flavoprotein</keyword>
<name>A0A2A4MH72_9GAMM</name>
<dbReference type="Proteomes" id="UP000218172">
    <property type="component" value="Unassembled WGS sequence"/>
</dbReference>
<feature type="binding site" evidence="9 12">
    <location>
        <position position="166"/>
    </location>
    <ligand>
        <name>FMN</name>
        <dbReference type="ChEBI" id="CHEBI:58210"/>
    </ligand>
</feature>
<evidence type="ECO:0000313" key="14">
    <source>
        <dbReference type="EMBL" id="PCH59273.1"/>
    </source>
</evidence>
<comment type="catalytic activity">
    <reaction evidence="9">
        <text>5,6-dihydrouridine(20a) in tRNA + NADP(+) = uridine(20a) in tRNA + NADPH + H(+)</text>
        <dbReference type="Rhea" id="RHEA:53344"/>
        <dbReference type="Rhea" id="RHEA-COMP:13535"/>
        <dbReference type="Rhea" id="RHEA-COMP:13536"/>
        <dbReference type="ChEBI" id="CHEBI:15378"/>
        <dbReference type="ChEBI" id="CHEBI:57783"/>
        <dbReference type="ChEBI" id="CHEBI:58349"/>
        <dbReference type="ChEBI" id="CHEBI:65315"/>
        <dbReference type="ChEBI" id="CHEBI:74443"/>
    </reaction>
</comment>
<evidence type="ECO:0000256" key="10">
    <source>
        <dbReference type="PIRNR" id="PIRNR006621"/>
    </source>
</evidence>
<evidence type="ECO:0000256" key="11">
    <source>
        <dbReference type="PIRSR" id="PIRSR006621-1"/>
    </source>
</evidence>
<reference evidence="15" key="1">
    <citation type="submission" date="2017-08" db="EMBL/GenBank/DDBJ databases">
        <title>A dynamic microbial community with high functional redundancy inhabits the cold, oxic subseafloor aquifer.</title>
        <authorList>
            <person name="Tully B.J."/>
            <person name="Wheat C.G."/>
            <person name="Glazer B.T."/>
            <person name="Huber J.A."/>
        </authorList>
    </citation>
    <scope>NUCLEOTIDE SEQUENCE [LARGE SCALE GENOMIC DNA]</scope>
</reference>
<dbReference type="NCBIfam" id="TIGR00742">
    <property type="entry name" value="yjbN"/>
    <property type="match status" value="1"/>
</dbReference>
<evidence type="ECO:0000256" key="6">
    <source>
        <dbReference type="ARBA" id="ARBA00022857"/>
    </source>
</evidence>
<feature type="binding site" evidence="9 12">
    <location>
        <begin position="206"/>
        <end position="208"/>
    </location>
    <ligand>
        <name>FMN</name>
        <dbReference type="ChEBI" id="CHEBI:58210"/>
    </ligand>
</feature>
<evidence type="ECO:0000256" key="7">
    <source>
        <dbReference type="ARBA" id="ARBA00022884"/>
    </source>
</evidence>
<comment type="similarity">
    <text evidence="10">Belongs to the dus family.</text>
</comment>
<evidence type="ECO:0000256" key="3">
    <source>
        <dbReference type="ARBA" id="ARBA00022630"/>
    </source>
</evidence>
<dbReference type="EMBL" id="NVQR01000125">
    <property type="protein sequence ID" value="PCH59273.1"/>
    <property type="molecule type" value="Genomic_DNA"/>
</dbReference>
<dbReference type="PIRSF" id="PIRSF006621">
    <property type="entry name" value="Dus"/>
    <property type="match status" value="1"/>
</dbReference>
<keyword evidence="5 9" id="KW-0819">tRNA processing</keyword>
<feature type="site" description="Interacts with tRNA; defines subfamily-specific binding signature" evidence="9">
    <location>
        <position position="178"/>
    </location>
</feature>
<feature type="binding site" evidence="9 12">
    <location>
        <position position="65"/>
    </location>
    <ligand>
        <name>FMN</name>
        <dbReference type="ChEBI" id="CHEBI:58210"/>
    </ligand>
</feature>
<gene>
    <name evidence="9" type="primary">dusA</name>
    <name evidence="14" type="ORF">COC19_07275</name>
</gene>
<dbReference type="InterPro" id="IPR018517">
    <property type="entry name" value="tRNA_hU_synthase_CS"/>
</dbReference>
<evidence type="ECO:0000313" key="15">
    <source>
        <dbReference type="Proteomes" id="UP000218172"/>
    </source>
</evidence>
<evidence type="ECO:0000256" key="5">
    <source>
        <dbReference type="ARBA" id="ARBA00022694"/>
    </source>
</evidence>
<dbReference type="EC" id="1.3.1.91" evidence="9"/>
<sequence length="322" mass="35688">MKTHSHRFCVAPMMDWTDRHDRSFLRLFSKRALLYTEMVTSAALIRGKALYLLDYHPQEHPLAIQLGGSDPVELAKAAVLAEQAGFIEVNLNVGCPSDRVQSGSFGACLMNSPALLGDCIKAMQDATSIDITVKCRIGVDAMDSDEQLIDFIGQLAKTGCHTFIIHARIALLSGLSPKQNREIPPLNYPRVFLIKQRFPDLNIVINGGIADLDAAGDLLAKVDGVMIGREAYHNPYMLHRVDHEIFGDELGSLSRLDYLQAYLPYVQMQLAQGVNLQHITRHILGLFKGVAGGKQFRRYLSENAYKKQAGIEVLEAAMAQIQ</sequence>
<dbReference type="AlphaFoldDB" id="A0A2A4MH72"/>
<evidence type="ECO:0000259" key="13">
    <source>
        <dbReference type="Pfam" id="PF01207"/>
    </source>
</evidence>
<evidence type="ECO:0000256" key="8">
    <source>
        <dbReference type="ARBA" id="ARBA00023002"/>
    </source>
</evidence>
<comment type="catalytic activity">
    <reaction evidence="9">
        <text>5,6-dihydrouridine(20a) in tRNA + NAD(+) = uridine(20a) in tRNA + NADH + H(+)</text>
        <dbReference type="Rhea" id="RHEA:53348"/>
        <dbReference type="Rhea" id="RHEA-COMP:13535"/>
        <dbReference type="Rhea" id="RHEA-COMP:13536"/>
        <dbReference type="ChEBI" id="CHEBI:15378"/>
        <dbReference type="ChEBI" id="CHEBI:57540"/>
        <dbReference type="ChEBI" id="CHEBI:57945"/>
        <dbReference type="ChEBI" id="CHEBI:65315"/>
        <dbReference type="ChEBI" id="CHEBI:74443"/>
    </reaction>
</comment>
<evidence type="ECO:0000256" key="2">
    <source>
        <dbReference type="ARBA" id="ARBA00022555"/>
    </source>
</evidence>
<accession>A0A2A4MH72</accession>
<comment type="catalytic activity">
    <reaction evidence="9">
        <text>5,6-dihydrouridine(20) in tRNA + NAD(+) = uridine(20) in tRNA + NADH + H(+)</text>
        <dbReference type="Rhea" id="RHEA:53340"/>
        <dbReference type="Rhea" id="RHEA-COMP:13533"/>
        <dbReference type="Rhea" id="RHEA-COMP:13534"/>
        <dbReference type="ChEBI" id="CHEBI:15378"/>
        <dbReference type="ChEBI" id="CHEBI:57540"/>
        <dbReference type="ChEBI" id="CHEBI:57945"/>
        <dbReference type="ChEBI" id="CHEBI:65315"/>
        <dbReference type="ChEBI" id="CHEBI:74443"/>
        <dbReference type="EC" id="1.3.1.91"/>
    </reaction>
</comment>
<feature type="site" description="Interacts with tRNA" evidence="9">
    <location>
        <position position="92"/>
    </location>
</feature>
<comment type="function">
    <text evidence="9">Catalyzes the synthesis of 5,6-dihydrouridine (D), a modified base found in the D-loop of most tRNAs, via the reduction of the C5-C6 double bond in target uridines. Specifically modifies U20 and U20a in tRNAs.</text>
</comment>
<dbReference type="Pfam" id="PF01207">
    <property type="entry name" value="Dus"/>
    <property type="match status" value="1"/>
</dbReference>
<keyword evidence="8 9" id="KW-0560">Oxidoreductase</keyword>
<feature type="site" description="Interacts with tRNA; defines subfamily-specific binding signature" evidence="9">
    <location>
        <position position="297"/>
    </location>
</feature>
<dbReference type="Gene3D" id="1.20.120.1460">
    <property type="match status" value="1"/>
</dbReference>
<dbReference type="PANTHER" id="PTHR42907">
    <property type="entry name" value="FMN-LINKED OXIDOREDUCTASES SUPERFAMILY PROTEIN"/>
    <property type="match status" value="1"/>
</dbReference>
<comment type="catalytic activity">
    <reaction evidence="9">
        <text>5,6-dihydrouridine(20) in tRNA + NADP(+) = uridine(20) in tRNA + NADPH + H(+)</text>
        <dbReference type="Rhea" id="RHEA:53336"/>
        <dbReference type="Rhea" id="RHEA-COMP:13533"/>
        <dbReference type="Rhea" id="RHEA-COMP:13534"/>
        <dbReference type="ChEBI" id="CHEBI:15378"/>
        <dbReference type="ChEBI" id="CHEBI:57783"/>
        <dbReference type="ChEBI" id="CHEBI:58349"/>
        <dbReference type="ChEBI" id="CHEBI:65315"/>
        <dbReference type="ChEBI" id="CHEBI:74443"/>
        <dbReference type="EC" id="1.3.1.91"/>
    </reaction>
</comment>
<protein>
    <recommendedName>
        <fullName evidence="9">tRNA-dihydrouridine(20/20a) synthase</fullName>
        <ecNumber evidence="9">1.3.1.91</ecNumber>
    </recommendedName>
    <alternativeName>
        <fullName evidence="9">U20-specific dihydrouridine synthase</fullName>
        <shortName evidence="9">U20-specific Dus</shortName>
    </alternativeName>
    <alternativeName>
        <fullName evidence="9">tRNA-dihydrouridine synthase A</fullName>
    </alternativeName>
</protein>
<evidence type="ECO:0000256" key="4">
    <source>
        <dbReference type="ARBA" id="ARBA00022643"/>
    </source>
</evidence>
<feature type="binding site" evidence="9 12">
    <location>
        <begin position="228"/>
        <end position="229"/>
    </location>
    <ligand>
        <name>FMN</name>
        <dbReference type="ChEBI" id="CHEBI:58210"/>
    </ligand>
</feature>
<feature type="domain" description="DUS-like FMN-binding" evidence="13">
    <location>
        <begin position="10"/>
        <end position="320"/>
    </location>
</feature>
<dbReference type="GO" id="GO:0102266">
    <property type="term" value="F:tRNA-dihydrouridine20a synthase activity"/>
    <property type="evidence" value="ECO:0007669"/>
    <property type="project" value="RHEA"/>
</dbReference>
<keyword evidence="2 9" id="KW-0820">tRNA-binding</keyword>
<evidence type="ECO:0000256" key="12">
    <source>
        <dbReference type="PIRSR" id="PIRSR006621-2"/>
    </source>
</evidence>
<dbReference type="SUPFAM" id="SSF51395">
    <property type="entry name" value="FMN-linked oxidoreductases"/>
    <property type="match status" value="1"/>
</dbReference>
<evidence type="ECO:0000256" key="1">
    <source>
        <dbReference type="ARBA" id="ARBA00001917"/>
    </source>
</evidence>
<dbReference type="InterPro" id="IPR004653">
    <property type="entry name" value="DusA"/>
</dbReference>
<dbReference type="InterPro" id="IPR035587">
    <property type="entry name" value="DUS-like_FMN-bd"/>
</dbReference>
<dbReference type="PANTHER" id="PTHR42907:SF1">
    <property type="entry name" value="FMN-LINKED OXIDOREDUCTASES SUPERFAMILY PROTEIN"/>
    <property type="match status" value="1"/>
</dbReference>
<comment type="caution">
    <text evidence="14">The sequence shown here is derived from an EMBL/GenBank/DDBJ whole genome shotgun (WGS) entry which is preliminary data.</text>
</comment>
<dbReference type="GO" id="GO:0050660">
    <property type="term" value="F:flavin adenine dinucleotide binding"/>
    <property type="evidence" value="ECO:0007669"/>
    <property type="project" value="InterPro"/>
</dbReference>
<dbReference type="InterPro" id="IPR001269">
    <property type="entry name" value="DUS_fam"/>
</dbReference>
<proteinExistence type="inferred from homology"/>
<comment type="caution">
    <text evidence="9">Lacks conserved residue(s) required for the propagation of feature annotation.</text>
</comment>
<organism evidence="14 15">
    <name type="scientific">SAR86 cluster bacterium</name>
    <dbReference type="NCBI Taxonomy" id="2030880"/>
    <lineage>
        <taxon>Bacteria</taxon>
        <taxon>Pseudomonadati</taxon>
        <taxon>Pseudomonadota</taxon>
        <taxon>Gammaproteobacteria</taxon>
        <taxon>SAR86 cluster</taxon>
    </lineage>
</organism>
<comment type="cofactor">
    <cofactor evidence="1 9 10 12">
        <name>FMN</name>
        <dbReference type="ChEBI" id="CHEBI:58210"/>
    </cofactor>
</comment>
<feature type="active site" description="Proton donor" evidence="9 11">
    <location>
        <position position="95"/>
    </location>
</feature>
<keyword evidence="4 9" id="KW-0288">FMN</keyword>
<dbReference type="InterPro" id="IPR013785">
    <property type="entry name" value="Aldolase_TIM"/>
</dbReference>
<feature type="binding site" evidence="9 12">
    <location>
        <begin position="12"/>
        <end position="14"/>
    </location>
    <ligand>
        <name>FMN</name>
        <dbReference type="ChEBI" id="CHEBI:58210"/>
    </ligand>
</feature>
<dbReference type="GO" id="GO:0010181">
    <property type="term" value="F:FMN binding"/>
    <property type="evidence" value="ECO:0007669"/>
    <property type="project" value="UniProtKB-UniRule"/>
</dbReference>
<keyword evidence="6 9" id="KW-0521">NADP</keyword>
<dbReference type="NCBIfam" id="NF008774">
    <property type="entry name" value="PRK11815.1"/>
    <property type="match status" value="1"/>
</dbReference>
<dbReference type="CDD" id="cd02801">
    <property type="entry name" value="DUS_like_FMN"/>
    <property type="match status" value="1"/>
</dbReference>
<dbReference type="GO" id="GO:0102264">
    <property type="term" value="F:tRNA-dihydrouridine20 synthase activity"/>
    <property type="evidence" value="ECO:0007669"/>
    <property type="project" value="UniProtKB-EC"/>
</dbReference>
<feature type="site" description="Interacts with tRNA" evidence="9">
    <location>
        <position position="181"/>
    </location>
</feature>
<feature type="binding site" evidence="9 12">
    <location>
        <position position="134"/>
    </location>
    <ligand>
        <name>FMN</name>
        <dbReference type="ChEBI" id="CHEBI:58210"/>
    </ligand>
</feature>
<dbReference type="HAMAP" id="MF_02041">
    <property type="entry name" value="DusA_subfam"/>
    <property type="match status" value="1"/>
</dbReference>
<evidence type="ECO:0000256" key="9">
    <source>
        <dbReference type="HAMAP-Rule" id="MF_02041"/>
    </source>
</evidence>
<keyword evidence="7 9" id="KW-0694">RNA-binding</keyword>